<dbReference type="SMART" id="SM00382">
    <property type="entry name" value="AAA"/>
    <property type="match status" value="1"/>
</dbReference>
<protein>
    <submittedName>
        <fullName evidence="11">ABC transporter ATP-binding protein</fullName>
    </submittedName>
</protein>
<evidence type="ECO:0000256" key="3">
    <source>
        <dbReference type="ARBA" id="ARBA00022741"/>
    </source>
</evidence>
<dbReference type="GO" id="GO:0005524">
    <property type="term" value="F:ATP binding"/>
    <property type="evidence" value="ECO:0007669"/>
    <property type="project" value="UniProtKB-KW"/>
</dbReference>
<evidence type="ECO:0000313" key="11">
    <source>
        <dbReference type="EMBL" id="MDI3406289.1"/>
    </source>
</evidence>
<dbReference type="InterPro" id="IPR003593">
    <property type="entry name" value="AAA+_ATPase"/>
</dbReference>
<dbReference type="Pfam" id="PF00664">
    <property type="entry name" value="ABC_membrane"/>
    <property type="match status" value="1"/>
</dbReference>
<feature type="transmembrane region" description="Helical" evidence="8">
    <location>
        <begin position="203"/>
        <end position="235"/>
    </location>
</feature>
<comment type="subcellular location">
    <subcellularLocation>
        <location evidence="1">Cell membrane</location>
        <topology evidence="1">Multi-pass membrane protein</topology>
    </subcellularLocation>
</comment>
<dbReference type="Gene3D" id="3.40.50.300">
    <property type="entry name" value="P-loop containing nucleotide triphosphate hydrolases"/>
    <property type="match status" value="1"/>
</dbReference>
<evidence type="ECO:0000256" key="4">
    <source>
        <dbReference type="ARBA" id="ARBA00022840"/>
    </source>
</evidence>
<dbReference type="PROSITE" id="PS50929">
    <property type="entry name" value="ABC_TM1F"/>
    <property type="match status" value="1"/>
</dbReference>
<dbReference type="Gene3D" id="1.20.1560.10">
    <property type="entry name" value="ABC transporter type 1, transmembrane domain"/>
    <property type="match status" value="1"/>
</dbReference>
<dbReference type="InterPro" id="IPR003439">
    <property type="entry name" value="ABC_transporter-like_ATP-bd"/>
</dbReference>
<feature type="compositionally biased region" description="Gly residues" evidence="7">
    <location>
        <begin position="1"/>
        <end position="14"/>
    </location>
</feature>
<dbReference type="PANTHER" id="PTHR43394:SF1">
    <property type="entry name" value="ATP-BINDING CASSETTE SUB-FAMILY B MEMBER 10, MITOCHONDRIAL"/>
    <property type="match status" value="1"/>
</dbReference>
<name>A0ABT6SE98_9ACTN</name>
<keyword evidence="2 8" id="KW-0812">Transmembrane</keyword>
<dbReference type="InterPro" id="IPR011527">
    <property type="entry name" value="ABC1_TM_dom"/>
</dbReference>
<evidence type="ECO:0000256" key="1">
    <source>
        <dbReference type="ARBA" id="ARBA00004651"/>
    </source>
</evidence>
<keyword evidence="4 11" id="KW-0067">ATP-binding</keyword>
<dbReference type="PROSITE" id="PS50893">
    <property type="entry name" value="ABC_TRANSPORTER_2"/>
    <property type="match status" value="1"/>
</dbReference>
<keyword evidence="6 8" id="KW-0472">Membrane</keyword>
<evidence type="ECO:0000313" key="12">
    <source>
        <dbReference type="Proteomes" id="UP001223978"/>
    </source>
</evidence>
<reference evidence="11 12" key="1">
    <citation type="submission" date="2023-05" db="EMBL/GenBank/DDBJ databases">
        <title>Draft genome sequence of Streptomyces sp. B-S-A6 isolated from a cave soil in Thailand.</title>
        <authorList>
            <person name="Chamroensaksri N."/>
            <person name="Muangham S."/>
        </authorList>
    </citation>
    <scope>NUCLEOTIDE SEQUENCE [LARGE SCALE GENOMIC DNA]</scope>
    <source>
        <strain evidence="11 12">B-S-A6</strain>
    </source>
</reference>
<dbReference type="PANTHER" id="PTHR43394">
    <property type="entry name" value="ATP-DEPENDENT PERMEASE MDL1, MITOCHONDRIAL"/>
    <property type="match status" value="1"/>
</dbReference>
<dbReference type="SUPFAM" id="SSF52540">
    <property type="entry name" value="P-loop containing nucleoside triphosphate hydrolases"/>
    <property type="match status" value="1"/>
</dbReference>
<evidence type="ECO:0000256" key="5">
    <source>
        <dbReference type="ARBA" id="ARBA00022989"/>
    </source>
</evidence>
<evidence type="ECO:0000256" key="2">
    <source>
        <dbReference type="ARBA" id="ARBA00022692"/>
    </source>
</evidence>
<feature type="domain" description="ABC transmembrane type-1" evidence="10">
    <location>
        <begin position="41"/>
        <end position="363"/>
    </location>
</feature>
<evidence type="ECO:0000259" key="9">
    <source>
        <dbReference type="PROSITE" id="PS50893"/>
    </source>
</evidence>
<dbReference type="InterPro" id="IPR027417">
    <property type="entry name" value="P-loop_NTPase"/>
</dbReference>
<dbReference type="PROSITE" id="PS00211">
    <property type="entry name" value="ABC_TRANSPORTER_1"/>
    <property type="match status" value="1"/>
</dbReference>
<feature type="transmembrane region" description="Helical" evidence="8">
    <location>
        <begin position="37"/>
        <end position="56"/>
    </location>
</feature>
<evidence type="ECO:0000259" key="10">
    <source>
        <dbReference type="PROSITE" id="PS50929"/>
    </source>
</evidence>
<keyword evidence="3" id="KW-0547">Nucleotide-binding</keyword>
<comment type="caution">
    <text evidence="11">The sequence shown here is derived from an EMBL/GenBank/DDBJ whole genome shotgun (WGS) entry which is preliminary data.</text>
</comment>
<dbReference type="RefSeq" id="WP_282544223.1">
    <property type="nucleotide sequence ID" value="NZ_JASCIQ010000022.1"/>
</dbReference>
<proteinExistence type="predicted"/>
<feature type="domain" description="ABC transporter" evidence="9">
    <location>
        <begin position="397"/>
        <end position="632"/>
    </location>
</feature>
<evidence type="ECO:0000256" key="8">
    <source>
        <dbReference type="SAM" id="Phobius"/>
    </source>
</evidence>
<keyword evidence="5 8" id="KW-1133">Transmembrane helix</keyword>
<dbReference type="SUPFAM" id="SSF90123">
    <property type="entry name" value="ABC transporter transmembrane region"/>
    <property type="match status" value="1"/>
</dbReference>
<dbReference type="Proteomes" id="UP001223978">
    <property type="component" value="Unassembled WGS sequence"/>
</dbReference>
<dbReference type="InterPro" id="IPR036640">
    <property type="entry name" value="ABC1_TM_sf"/>
</dbReference>
<gene>
    <name evidence="11" type="ORF">QIS96_21080</name>
</gene>
<accession>A0ABT6SE98</accession>
<dbReference type="EMBL" id="JASCIQ010000022">
    <property type="protein sequence ID" value="MDI3406289.1"/>
    <property type="molecule type" value="Genomic_DNA"/>
</dbReference>
<sequence>MAGPGGRMMAGGGPDQRSLDFKGSGKRLLAQFKPRRVTMYGMLVAVLFSVALSVVGPKILGKATDLIFAGIVGRDMPEGATKEQVLDSMRERGDNGVADMLSGTDFTPGEGIDFAAVGEVLLLALGVFLVAGLLMAVATRLVNRAVNLTVFRMREDMQAKLSRLPLSYFDKRQRGEVLSRATNDIDNIGQTLQQTMGQLANSALTIVGVLVMMFWISPLLALVALITVPLSFFVATRVGKRSQPQFVQQWRSTGKVNAHVEEMYTGHALVKVFGRQDESAKLFAEHNDALYEASFKAQFNSGIMQPLMFFISNLNYVLVAVVGGLRVASGTLSIGDVQAFIQYSRQFSMPLTQVASMANLVQSGVASAERIFELLDADEQETDPVPGERPSRSRGEVALENVSFRYEEDKPLIEDLSLTVEPGHTVAIVGPTGAGKTTLVNLLMRFYEVTGGRITLDGVDAARMSRDELRSGIGMVLQDTWLFGGTIAENIAYGAPKEVSRAEIEEAARAAHADRFIRTLPEGYDTVLDDEGSGVSAGEKQLITIARAFLSDPVILVLDEATSSVDTRTEVLIQKAMARLAHGRTSFVIAHRLSTIRDADTILVMEDGSIVEQGAHEALLAADGAYARLYKAQFAEAVAEVD</sequence>
<feature type="transmembrane region" description="Helical" evidence="8">
    <location>
        <begin position="120"/>
        <end position="142"/>
    </location>
</feature>
<dbReference type="Pfam" id="PF00005">
    <property type="entry name" value="ABC_tran"/>
    <property type="match status" value="1"/>
</dbReference>
<dbReference type="InterPro" id="IPR017871">
    <property type="entry name" value="ABC_transporter-like_CS"/>
</dbReference>
<evidence type="ECO:0000256" key="6">
    <source>
        <dbReference type="ARBA" id="ARBA00023136"/>
    </source>
</evidence>
<evidence type="ECO:0000256" key="7">
    <source>
        <dbReference type="SAM" id="MobiDB-lite"/>
    </source>
</evidence>
<organism evidence="11 12">
    <name type="scientific">Streptomyces cavernicola</name>
    <dbReference type="NCBI Taxonomy" id="3043613"/>
    <lineage>
        <taxon>Bacteria</taxon>
        <taxon>Bacillati</taxon>
        <taxon>Actinomycetota</taxon>
        <taxon>Actinomycetes</taxon>
        <taxon>Kitasatosporales</taxon>
        <taxon>Streptomycetaceae</taxon>
        <taxon>Streptomyces</taxon>
    </lineage>
</organism>
<feature type="region of interest" description="Disordered" evidence="7">
    <location>
        <begin position="1"/>
        <end position="20"/>
    </location>
</feature>
<dbReference type="CDD" id="cd18547">
    <property type="entry name" value="ABC_6TM_Tm288_like"/>
    <property type="match status" value="1"/>
</dbReference>
<keyword evidence="12" id="KW-1185">Reference proteome</keyword>
<dbReference type="InterPro" id="IPR039421">
    <property type="entry name" value="Type_1_exporter"/>
</dbReference>
<dbReference type="CDD" id="cd03254">
    <property type="entry name" value="ABCC_Glucan_exporter_like"/>
    <property type="match status" value="1"/>
</dbReference>